<feature type="domain" description="Protein kinase" evidence="1">
    <location>
        <begin position="116"/>
        <end position="373"/>
    </location>
</feature>
<organism evidence="2 3">
    <name type="scientific">Parascaris univalens</name>
    <name type="common">Nematode worm</name>
    <dbReference type="NCBI Taxonomy" id="6257"/>
    <lineage>
        <taxon>Eukaryota</taxon>
        <taxon>Metazoa</taxon>
        <taxon>Ecdysozoa</taxon>
        <taxon>Nematoda</taxon>
        <taxon>Chromadorea</taxon>
        <taxon>Rhabditida</taxon>
        <taxon>Spirurina</taxon>
        <taxon>Ascaridomorpha</taxon>
        <taxon>Ascaridoidea</taxon>
        <taxon>Ascarididae</taxon>
        <taxon>Parascaris</taxon>
    </lineage>
</organism>
<dbReference type="Proteomes" id="UP000887569">
    <property type="component" value="Unplaced"/>
</dbReference>
<dbReference type="WBParaSite" id="PgR003_g070_t01">
    <property type="protein sequence ID" value="PgR003_g070_t01"/>
    <property type="gene ID" value="PgR003_g070"/>
</dbReference>
<reference evidence="3" key="1">
    <citation type="submission" date="2022-11" db="UniProtKB">
        <authorList>
            <consortium name="WormBaseParasite"/>
        </authorList>
    </citation>
    <scope>IDENTIFICATION</scope>
</reference>
<evidence type="ECO:0000313" key="3">
    <source>
        <dbReference type="WBParaSite" id="PgR003_g070_t01"/>
    </source>
</evidence>
<evidence type="ECO:0000313" key="2">
    <source>
        <dbReference type="Proteomes" id="UP000887569"/>
    </source>
</evidence>
<dbReference type="PANTHER" id="PTHR11909">
    <property type="entry name" value="CASEIN KINASE-RELATED"/>
    <property type="match status" value="1"/>
</dbReference>
<dbReference type="InterPro" id="IPR000719">
    <property type="entry name" value="Prot_kinase_dom"/>
</dbReference>
<dbReference type="SMART" id="SM00220">
    <property type="entry name" value="S_TKc"/>
    <property type="match status" value="1"/>
</dbReference>
<sequence>MQSGGFTVAFRRLFVALKAQRVHRCNCVQRNEKRMGKQTLRLRGDRLKQCMHNATVHIILAYDDEYAKGSIPRTMAATWKVETPTRKSPCNYLLHTAESRPQFKEGTFIESKTVRYMIRSKIGESNYGVVLAVENEHGNRLAVKVEWRDPNEVEPKLSVEITILRTLRQRSFSPHFIDYIDRSSKPIFHMMVTSLVGPSLDRLAEEKLLSCCSALKVMQQAHEAIREVHKIGYIHRDLRPSCLCIGLHSKKNLIYLVNFGNAAIYQKGRKLREPRSVVPMKGHITYASLSSHNRKEQSPKDDYEMLLYTVVDLSNTLPWKSIKNSNEVRTHKEDVRTINRANFFNKLAVKALGQLLDYLDALSYFDTIDEDFIAKIINEAGNEIGEKNLKAALFDWEVDGTMRRDDAIAVPGDGTLGESVSSAETMDK</sequence>
<dbReference type="InterPro" id="IPR050235">
    <property type="entry name" value="CK1_Ser-Thr_kinase"/>
</dbReference>
<evidence type="ECO:0000259" key="1">
    <source>
        <dbReference type="PROSITE" id="PS50011"/>
    </source>
</evidence>
<dbReference type="AlphaFoldDB" id="A0A915A8T2"/>
<accession>A0A915A8T2</accession>
<dbReference type="Gene3D" id="1.10.510.10">
    <property type="entry name" value="Transferase(Phosphotransferase) domain 1"/>
    <property type="match status" value="1"/>
</dbReference>
<dbReference type="GO" id="GO:0005524">
    <property type="term" value="F:ATP binding"/>
    <property type="evidence" value="ECO:0007669"/>
    <property type="project" value="InterPro"/>
</dbReference>
<dbReference type="PROSITE" id="PS50011">
    <property type="entry name" value="PROTEIN_KINASE_DOM"/>
    <property type="match status" value="1"/>
</dbReference>
<dbReference type="SUPFAM" id="SSF56112">
    <property type="entry name" value="Protein kinase-like (PK-like)"/>
    <property type="match status" value="1"/>
</dbReference>
<proteinExistence type="predicted"/>
<protein>
    <submittedName>
        <fullName evidence="3">Protein kinase domain-containing protein</fullName>
    </submittedName>
</protein>
<dbReference type="GO" id="GO:0004672">
    <property type="term" value="F:protein kinase activity"/>
    <property type="evidence" value="ECO:0007669"/>
    <property type="project" value="InterPro"/>
</dbReference>
<dbReference type="Pfam" id="PF00069">
    <property type="entry name" value="Pkinase"/>
    <property type="match status" value="1"/>
</dbReference>
<name>A0A915A8T2_PARUN</name>
<dbReference type="InterPro" id="IPR011009">
    <property type="entry name" value="Kinase-like_dom_sf"/>
</dbReference>
<keyword evidence="2" id="KW-1185">Reference proteome</keyword>